<organism evidence="2 3">
    <name type="scientific">Sporormia fimetaria CBS 119925</name>
    <dbReference type="NCBI Taxonomy" id="1340428"/>
    <lineage>
        <taxon>Eukaryota</taxon>
        <taxon>Fungi</taxon>
        <taxon>Dikarya</taxon>
        <taxon>Ascomycota</taxon>
        <taxon>Pezizomycotina</taxon>
        <taxon>Dothideomycetes</taxon>
        <taxon>Pleosporomycetidae</taxon>
        <taxon>Pleosporales</taxon>
        <taxon>Sporormiaceae</taxon>
        <taxon>Sporormia</taxon>
    </lineage>
</organism>
<reference evidence="2" key="1">
    <citation type="journal article" date="2020" name="Stud. Mycol.">
        <title>101 Dothideomycetes genomes: a test case for predicting lifestyles and emergence of pathogens.</title>
        <authorList>
            <person name="Haridas S."/>
            <person name="Albert R."/>
            <person name="Binder M."/>
            <person name="Bloem J."/>
            <person name="Labutti K."/>
            <person name="Salamov A."/>
            <person name="Andreopoulos B."/>
            <person name="Baker S."/>
            <person name="Barry K."/>
            <person name="Bills G."/>
            <person name="Bluhm B."/>
            <person name="Cannon C."/>
            <person name="Castanera R."/>
            <person name="Culley D."/>
            <person name="Daum C."/>
            <person name="Ezra D."/>
            <person name="Gonzalez J."/>
            <person name="Henrissat B."/>
            <person name="Kuo A."/>
            <person name="Liang C."/>
            <person name="Lipzen A."/>
            <person name="Lutzoni F."/>
            <person name="Magnuson J."/>
            <person name="Mondo S."/>
            <person name="Nolan M."/>
            <person name="Ohm R."/>
            <person name="Pangilinan J."/>
            <person name="Park H.-J."/>
            <person name="Ramirez L."/>
            <person name="Alfaro M."/>
            <person name="Sun H."/>
            <person name="Tritt A."/>
            <person name="Yoshinaga Y."/>
            <person name="Zwiers L.-H."/>
            <person name="Turgeon B."/>
            <person name="Goodwin S."/>
            <person name="Spatafora J."/>
            <person name="Crous P."/>
            <person name="Grigoriev I."/>
        </authorList>
    </citation>
    <scope>NUCLEOTIDE SEQUENCE</scope>
    <source>
        <strain evidence="2">CBS 119925</strain>
    </source>
</reference>
<sequence>MCIYWQKIYTCGCLSLVYRDRCTRCLRSSSSDLCEEQIREEKPRPSYFQCYTHTVEEDVTEKKQAEEKQKQTEQEQRKEAEKARQLQLRREAEQKAEQEKAEDLRRQKELKLEQERKKREGGTWVDASTKKNRRRGGNGKTALSPITVSAPPPMGYGGSESLTSPLKGLSLAEIKENKATGTEGAIGKGNKTTKNDRGSGKQILSPKGSPSRSNMRKENSSVQAERFGNSNNKDKAIADSNGIDPGGRAGRWGPPTKPVQIKTILKPGDTSSTL</sequence>
<protein>
    <submittedName>
        <fullName evidence="2">Uncharacterized protein</fullName>
    </submittedName>
</protein>
<proteinExistence type="predicted"/>
<dbReference type="AlphaFoldDB" id="A0A6A6V193"/>
<name>A0A6A6V193_9PLEO</name>
<feature type="compositionally biased region" description="Polar residues" evidence="1">
    <location>
        <begin position="220"/>
        <end position="231"/>
    </location>
</feature>
<evidence type="ECO:0000313" key="3">
    <source>
        <dbReference type="Proteomes" id="UP000799440"/>
    </source>
</evidence>
<dbReference type="EMBL" id="MU006590">
    <property type="protein sequence ID" value="KAF2744298.1"/>
    <property type="molecule type" value="Genomic_DNA"/>
</dbReference>
<gene>
    <name evidence="2" type="ORF">M011DRAFT_195818</name>
</gene>
<evidence type="ECO:0000313" key="2">
    <source>
        <dbReference type="EMBL" id="KAF2744298.1"/>
    </source>
</evidence>
<evidence type="ECO:0000256" key="1">
    <source>
        <dbReference type="SAM" id="MobiDB-lite"/>
    </source>
</evidence>
<dbReference type="Proteomes" id="UP000799440">
    <property type="component" value="Unassembled WGS sequence"/>
</dbReference>
<accession>A0A6A6V193</accession>
<feature type="region of interest" description="Disordered" evidence="1">
    <location>
        <begin position="59"/>
        <end position="274"/>
    </location>
</feature>
<dbReference type="OrthoDB" id="3794829at2759"/>
<feature type="compositionally biased region" description="Basic and acidic residues" evidence="1">
    <location>
        <begin position="59"/>
        <end position="121"/>
    </location>
</feature>
<keyword evidence="3" id="KW-1185">Reference proteome</keyword>